<sequence>MNFTQDFIENDTIFEEMIDNSTIQYEIVNSTDIFSADGSGDLNVMIEKQLNTHSIWESKFWLDIYFYFRDKILTNGSLPIMLLIGGIVLFCLVLIITVWMLCKIKKRRKGNGEYRPSEKEAIEMYFKFGHMRRSGFHTALPFIPYPDIERLI</sequence>
<dbReference type="EMBL" id="FN653057">
    <property type="protein sequence ID" value="CBY10454.1"/>
    <property type="molecule type" value="Genomic_DNA"/>
</dbReference>
<keyword evidence="1" id="KW-1133">Transmembrane helix</keyword>
<feature type="transmembrane region" description="Helical" evidence="1">
    <location>
        <begin position="80"/>
        <end position="102"/>
    </location>
</feature>
<name>E4XJ11_OIKDI</name>
<evidence type="ECO:0000313" key="3">
    <source>
        <dbReference type="Proteomes" id="UP000001307"/>
    </source>
</evidence>
<gene>
    <name evidence="2" type="ORF">GSOID_T00012591001</name>
</gene>
<dbReference type="InParanoid" id="E4XJ11"/>
<keyword evidence="3" id="KW-1185">Reference proteome</keyword>
<keyword evidence="1" id="KW-0812">Transmembrane</keyword>
<dbReference type="Proteomes" id="UP000001307">
    <property type="component" value="Unassembled WGS sequence"/>
</dbReference>
<evidence type="ECO:0000256" key="1">
    <source>
        <dbReference type="SAM" id="Phobius"/>
    </source>
</evidence>
<accession>E4XJ11</accession>
<proteinExistence type="predicted"/>
<evidence type="ECO:0000313" key="2">
    <source>
        <dbReference type="EMBL" id="CBY10454.1"/>
    </source>
</evidence>
<dbReference type="AlphaFoldDB" id="E4XJ11"/>
<dbReference type="OrthoDB" id="10349724at2759"/>
<protein>
    <submittedName>
        <fullName evidence="2">Uncharacterized protein</fullName>
    </submittedName>
</protein>
<reference evidence="2" key="1">
    <citation type="journal article" date="2010" name="Science">
        <title>Plasticity of animal genome architecture unmasked by rapid evolution of a pelagic tunicate.</title>
        <authorList>
            <person name="Denoeud F."/>
            <person name="Henriet S."/>
            <person name="Mungpakdee S."/>
            <person name="Aury J.M."/>
            <person name="Da Silva C."/>
            <person name="Brinkmann H."/>
            <person name="Mikhaleva J."/>
            <person name="Olsen L.C."/>
            <person name="Jubin C."/>
            <person name="Canestro C."/>
            <person name="Bouquet J.M."/>
            <person name="Danks G."/>
            <person name="Poulain J."/>
            <person name="Campsteijn C."/>
            <person name="Adamski M."/>
            <person name="Cross I."/>
            <person name="Yadetie F."/>
            <person name="Muffato M."/>
            <person name="Louis A."/>
            <person name="Butcher S."/>
            <person name="Tsagkogeorga G."/>
            <person name="Konrad A."/>
            <person name="Singh S."/>
            <person name="Jensen M.F."/>
            <person name="Cong E.H."/>
            <person name="Eikeseth-Otteraa H."/>
            <person name="Noel B."/>
            <person name="Anthouard V."/>
            <person name="Porcel B.M."/>
            <person name="Kachouri-Lafond R."/>
            <person name="Nishino A."/>
            <person name="Ugolini M."/>
            <person name="Chourrout P."/>
            <person name="Nishida H."/>
            <person name="Aasland R."/>
            <person name="Huzurbazar S."/>
            <person name="Westhof E."/>
            <person name="Delsuc F."/>
            <person name="Lehrach H."/>
            <person name="Reinhardt R."/>
            <person name="Weissenbach J."/>
            <person name="Roy S.W."/>
            <person name="Artiguenave F."/>
            <person name="Postlethwait J.H."/>
            <person name="Manak J.R."/>
            <person name="Thompson E.M."/>
            <person name="Jaillon O."/>
            <person name="Du Pasquier L."/>
            <person name="Boudinot P."/>
            <person name="Liberles D.A."/>
            <person name="Volff J.N."/>
            <person name="Philippe H."/>
            <person name="Lenhard B."/>
            <person name="Roest Crollius H."/>
            <person name="Wincker P."/>
            <person name="Chourrout D."/>
        </authorList>
    </citation>
    <scope>NUCLEOTIDE SEQUENCE [LARGE SCALE GENOMIC DNA]</scope>
</reference>
<keyword evidence="1" id="KW-0472">Membrane</keyword>
<organism evidence="2">
    <name type="scientific">Oikopleura dioica</name>
    <name type="common">Tunicate</name>
    <dbReference type="NCBI Taxonomy" id="34765"/>
    <lineage>
        <taxon>Eukaryota</taxon>
        <taxon>Metazoa</taxon>
        <taxon>Chordata</taxon>
        <taxon>Tunicata</taxon>
        <taxon>Appendicularia</taxon>
        <taxon>Copelata</taxon>
        <taxon>Oikopleuridae</taxon>
        <taxon>Oikopleura</taxon>
    </lineage>
</organism>